<dbReference type="AlphaFoldDB" id="A0A3B0V605"/>
<feature type="transmembrane region" description="Helical" evidence="8">
    <location>
        <begin position="242"/>
        <end position="262"/>
    </location>
</feature>
<sequence length="449" mass="51678">MKNFSTWFAILFFVAILLRFSTLDRSSLWFDEAWGVFRANQPLAETLAGNIEVGRPPLYYAGLHYWVSWVGSSETAVRFPSALASLFSVGLVYLLGYQLSNRRVALMAMSLLAFSPLHVWYGQEVRMYIFIAFLGLVAANGLVWGHWFAILPVTAALTAGLYVDFPMIPLWIGLSAVYIVYWWVQGRSNTSFLVWFISTVAAILLYQPWWTRFANLLTLLNNIHFFKATRETLNLPEFSASHYALIIIGAGLGLVIFFWLVYKLLKEDKIRNPVTPFALVIFVLFSIAFVWPRFFGLKRVIATGWPYVCLLIAWLIVSWKGKRKRQVWYGLMGISLLATLVMLWAVPKDDWRGAVAYIEAQAQPEDIVWLDPAWNQVVYDYYQLETLASTGNLQKLEQLAVSDTWLVAERFPMNEVPSSASEIWLDENLQLVTAKRFYRLEIRHYQPKN</sequence>
<keyword evidence="3" id="KW-0328">Glycosyltransferase</keyword>
<comment type="subcellular location">
    <subcellularLocation>
        <location evidence="1">Cell membrane</location>
        <topology evidence="1">Multi-pass membrane protein</topology>
    </subcellularLocation>
</comment>
<evidence type="ECO:0000256" key="7">
    <source>
        <dbReference type="ARBA" id="ARBA00023136"/>
    </source>
</evidence>
<evidence type="ECO:0000256" key="3">
    <source>
        <dbReference type="ARBA" id="ARBA00022676"/>
    </source>
</evidence>
<dbReference type="GO" id="GO:0005886">
    <property type="term" value="C:plasma membrane"/>
    <property type="evidence" value="ECO:0007669"/>
    <property type="project" value="UniProtKB-SubCell"/>
</dbReference>
<protein>
    <submittedName>
        <fullName evidence="9">Uncharacterized protein</fullName>
    </submittedName>
</protein>
<keyword evidence="2" id="KW-1003">Cell membrane</keyword>
<evidence type="ECO:0000256" key="1">
    <source>
        <dbReference type="ARBA" id="ARBA00004651"/>
    </source>
</evidence>
<feature type="transmembrane region" description="Helical" evidence="8">
    <location>
        <begin position="127"/>
        <end position="149"/>
    </location>
</feature>
<keyword evidence="4" id="KW-0808">Transferase</keyword>
<dbReference type="PANTHER" id="PTHR33908:SF11">
    <property type="entry name" value="MEMBRANE PROTEIN"/>
    <property type="match status" value="1"/>
</dbReference>
<keyword evidence="5 8" id="KW-0812">Transmembrane</keyword>
<feature type="transmembrane region" description="Helical" evidence="8">
    <location>
        <begin position="79"/>
        <end position="97"/>
    </location>
</feature>
<accession>A0A3B0V605</accession>
<organism evidence="9">
    <name type="scientific">hydrothermal vent metagenome</name>
    <dbReference type="NCBI Taxonomy" id="652676"/>
    <lineage>
        <taxon>unclassified sequences</taxon>
        <taxon>metagenomes</taxon>
        <taxon>ecological metagenomes</taxon>
    </lineage>
</organism>
<dbReference type="GO" id="GO:0008610">
    <property type="term" value="P:lipid biosynthetic process"/>
    <property type="evidence" value="ECO:0007669"/>
    <property type="project" value="UniProtKB-ARBA"/>
</dbReference>
<dbReference type="InterPro" id="IPR050297">
    <property type="entry name" value="LipidA_mod_glycosyltrf_83"/>
</dbReference>
<dbReference type="PANTHER" id="PTHR33908">
    <property type="entry name" value="MANNOSYLTRANSFERASE YKCB-RELATED"/>
    <property type="match status" value="1"/>
</dbReference>
<feature type="transmembrane region" description="Helical" evidence="8">
    <location>
        <begin position="326"/>
        <end position="346"/>
    </location>
</feature>
<proteinExistence type="predicted"/>
<evidence type="ECO:0000256" key="5">
    <source>
        <dbReference type="ARBA" id="ARBA00022692"/>
    </source>
</evidence>
<feature type="transmembrane region" description="Helical" evidence="8">
    <location>
        <begin position="161"/>
        <end position="184"/>
    </location>
</feature>
<keyword evidence="6 8" id="KW-1133">Transmembrane helix</keyword>
<keyword evidence="7 8" id="KW-0472">Membrane</keyword>
<evidence type="ECO:0000313" key="9">
    <source>
        <dbReference type="EMBL" id="VAW38401.1"/>
    </source>
</evidence>
<feature type="transmembrane region" description="Helical" evidence="8">
    <location>
        <begin position="300"/>
        <end position="319"/>
    </location>
</feature>
<evidence type="ECO:0000256" key="4">
    <source>
        <dbReference type="ARBA" id="ARBA00022679"/>
    </source>
</evidence>
<feature type="transmembrane region" description="Helical" evidence="8">
    <location>
        <begin position="190"/>
        <end position="206"/>
    </location>
</feature>
<dbReference type="EMBL" id="UOEU01000704">
    <property type="protein sequence ID" value="VAW38401.1"/>
    <property type="molecule type" value="Genomic_DNA"/>
</dbReference>
<evidence type="ECO:0000256" key="8">
    <source>
        <dbReference type="SAM" id="Phobius"/>
    </source>
</evidence>
<name>A0A3B0V605_9ZZZZ</name>
<evidence type="ECO:0000256" key="6">
    <source>
        <dbReference type="ARBA" id="ARBA00022989"/>
    </source>
</evidence>
<reference evidence="9" key="1">
    <citation type="submission" date="2018-06" db="EMBL/GenBank/DDBJ databases">
        <authorList>
            <person name="Zhirakovskaya E."/>
        </authorList>
    </citation>
    <scope>NUCLEOTIDE SEQUENCE</scope>
</reference>
<feature type="transmembrane region" description="Helical" evidence="8">
    <location>
        <begin position="274"/>
        <end position="294"/>
    </location>
</feature>
<gene>
    <name evidence="9" type="ORF">MNBD_CHLOROFLEXI01-3307</name>
</gene>
<evidence type="ECO:0000256" key="2">
    <source>
        <dbReference type="ARBA" id="ARBA00022475"/>
    </source>
</evidence>
<dbReference type="GO" id="GO:0016763">
    <property type="term" value="F:pentosyltransferase activity"/>
    <property type="evidence" value="ECO:0007669"/>
    <property type="project" value="TreeGrafter"/>
</dbReference>